<keyword evidence="1" id="KW-0472">Membrane</keyword>
<accession>A0A8J3X628</accession>
<dbReference type="AlphaFoldDB" id="A0A8J3X628"/>
<feature type="transmembrane region" description="Helical" evidence="1">
    <location>
        <begin position="70"/>
        <end position="89"/>
    </location>
</feature>
<keyword evidence="1" id="KW-0812">Transmembrane</keyword>
<keyword evidence="3" id="KW-1185">Reference proteome</keyword>
<reference evidence="2 3" key="1">
    <citation type="submission" date="2021-01" db="EMBL/GenBank/DDBJ databases">
        <title>Whole genome shotgun sequence of Planotetraspora mira NBRC 15435.</title>
        <authorList>
            <person name="Komaki H."/>
            <person name="Tamura T."/>
        </authorList>
    </citation>
    <scope>NUCLEOTIDE SEQUENCE [LARGE SCALE GENOMIC DNA]</scope>
    <source>
        <strain evidence="2 3">NBRC 15435</strain>
    </source>
</reference>
<feature type="transmembrane region" description="Helical" evidence="1">
    <location>
        <begin position="37"/>
        <end position="58"/>
    </location>
</feature>
<evidence type="ECO:0000313" key="3">
    <source>
        <dbReference type="Proteomes" id="UP000650628"/>
    </source>
</evidence>
<gene>
    <name evidence="2" type="ORF">Pmi06nite_25770</name>
</gene>
<name>A0A8J3X628_9ACTN</name>
<dbReference type="Proteomes" id="UP000650628">
    <property type="component" value="Unassembled WGS sequence"/>
</dbReference>
<feature type="transmembrane region" description="Helical" evidence="1">
    <location>
        <begin position="101"/>
        <end position="125"/>
    </location>
</feature>
<dbReference type="EMBL" id="BOOO01000013">
    <property type="protein sequence ID" value="GII29135.1"/>
    <property type="molecule type" value="Genomic_DNA"/>
</dbReference>
<sequence>MFGGGVWLRDVCDPPAHVWEEGVTALGGYAAAHPLLALGYVVGGSPILTVPVVWSLWRELRTTWTLRNRLALYLILLGIAAAAALTAALTLSGEDTPTNFLYYTVLGVLLATALPGAGGLVHVVFAWRADRKAGVDAAEPTT</sequence>
<protein>
    <submittedName>
        <fullName evidence="2">Uncharacterized protein</fullName>
    </submittedName>
</protein>
<keyword evidence="1" id="KW-1133">Transmembrane helix</keyword>
<proteinExistence type="predicted"/>
<organism evidence="2 3">
    <name type="scientific">Planotetraspora mira</name>
    <dbReference type="NCBI Taxonomy" id="58121"/>
    <lineage>
        <taxon>Bacteria</taxon>
        <taxon>Bacillati</taxon>
        <taxon>Actinomycetota</taxon>
        <taxon>Actinomycetes</taxon>
        <taxon>Streptosporangiales</taxon>
        <taxon>Streptosporangiaceae</taxon>
        <taxon>Planotetraspora</taxon>
    </lineage>
</organism>
<evidence type="ECO:0000256" key="1">
    <source>
        <dbReference type="SAM" id="Phobius"/>
    </source>
</evidence>
<evidence type="ECO:0000313" key="2">
    <source>
        <dbReference type="EMBL" id="GII29135.1"/>
    </source>
</evidence>
<comment type="caution">
    <text evidence="2">The sequence shown here is derived from an EMBL/GenBank/DDBJ whole genome shotgun (WGS) entry which is preliminary data.</text>
</comment>